<reference evidence="4 5" key="1">
    <citation type="submission" date="2018-03" db="EMBL/GenBank/DDBJ databases">
        <authorList>
            <person name="Guldener U."/>
        </authorList>
    </citation>
    <scope>NUCLEOTIDE SEQUENCE [LARGE SCALE GENOMIC DNA]</scope>
    <source>
        <strain evidence="4 5">NBRC100155</strain>
    </source>
</reference>
<dbReference type="EMBL" id="OOIN01000026">
    <property type="protein sequence ID" value="SPO29034.1"/>
    <property type="molecule type" value="Genomic_DNA"/>
</dbReference>
<dbReference type="OrthoDB" id="191995at2759"/>
<dbReference type="Proteomes" id="UP000324022">
    <property type="component" value="Unassembled WGS sequence"/>
</dbReference>
<evidence type="ECO:0000256" key="2">
    <source>
        <dbReference type="SAM" id="Phobius"/>
    </source>
</evidence>
<feature type="compositionally biased region" description="Basic and acidic residues" evidence="1">
    <location>
        <begin position="156"/>
        <end position="165"/>
    </location>
</feature>
<feature type="signal peptide" evidence="3">
    <location>
        <begin position="1"/>
        <end position="32"/>
    </location>
</feature>
<feature type="compositionally biased region" description="Polar residues" evidence="1">
    <location>
        <begin position="64"/>
        <end position="76"/>
    </location>
</feature>
<feature type="chain" id="PRO_5022962126" evidence="3">
    <location>
        <begin position="33"/>
        <end position="573"/>
    </location>
</feature>
<evidence type="ECO:0000256" key="1">
    <source>
        <dbReference type="SAM" id="MobiDB-lite"/>
    </source>
</evidence>
<keyword evidence="3" id="KW-0732">Signal</keyword>
<evidence type="ECO:0000313" key="5">
    <source>
        <dbReference type="Proteomes" id="UP000324022"/>
    </source>
</evidence>
<organism evidence="4 5">
    <name type="scientific">Ustilago trichophora</name>
    <dbReference type="NCBI Taxonomy" id="86804"/>
    <lineage>
        <taxon>Eukaryota</taxon>
        <taxon>Fungi</taxon>
        <taxon>Dikarya</taxon>
        <taxon>Basidiomycota</taxon>
        <taxon>Ustilaginomycotina</taxon>
        <taxon>Ustilaginomycetes</taxon>
        <taxon>Ustilaginales</taxon>
        <taxon>Ustilaginaceae</taxon>
        <taxon>Ustilago</taxon>
    </lineage>
</organism>
<dbReference type="AlphaFoldDB" id="A0A5C3EEE9"/>
<sequence length="573" mass="62181">MSKSQAKARSLTFTSSSLLLFISILPLQFCYNHTVSQYDQYHGQRVLGHAMMDTPNDQKVAPPTSVQPACSVNPSQTHHHHHHPSRSATTDTILGSITSEVPTYLDSCSPPGASQLPQKTPSFHTQTDPWTASPLDAKSHQADHTPDLSSQPQNQHHHENNDSDRASLLPRSAHQHSHHAATPSQIPDSPGPDAPSNPHEIVLLSSHESSHAPSYSDLFFDLLFAACLNTYSNAVSLEKIANVAAFLGYLPLSAPLLVMWILGVTIEAVAQILNELSGVLSPLGNGVLPERLVLFGLIILGEGFTGIAETLNKISPGAKIRNQVLGGEAIESGGWGADTILQAVSCVLIVILQFGGYFHRATSQIDMPSVLIVLWAYIHVVLHMSSALLGSWQGLTPVQSNDGANIPTLTEAERLVASVVVSQAVQPDRSARCPSDCNRRSNALSSQFAPSLVLPFKSYFEFADSVVNPDSVNQYITKSLFQFKYIYVASAVVFTVFQGAPSNAALDGALAICAAVLLSELISQQIVDALRVRLDRPRVPKPKWRLPRFGRSQTDKRPAALLRHCPTRMARRT</sequence>
<dbReference type="InterPro" id="IPR010640">
    <property type="entry name" value="Low_temperature_requirement_A"/>
</dbReference>
<feature type="transmembrane region" description="Helical" evidence="2">
    <location>
        <begin position="246"/>
        <end position="270"/>
    </location>
</feature>
<keyword evidence="2" id="KW-0472">Membrane</keyword>
<feature type="compositionally biased region" description="Basic and acidic residues" evidence="1">
    <location>
        <begin position="137"/>
        <end position="146"/>
    </location>
</feature>
<dbReference type="PANTHER" id="PTHR42101:SF1">
    <property type="entry name" value="LOW TEMPERATURE REQUIREMENT A"/>
    <property type="match status" value="1"/>
</dbReference>
<protein>
    <submittedName>
        <fullName evidence="4">Uncharacterized protein</fullName>
    </submittedName>
</protein>
<feature type="region of interest" description="Disordered" evidence="1">
    <location>
        <begin position="53"/>
        <end position="200"/>
    </location>
</feature>
<keyword evidence="2" id="KW-1133">Transmembrane helix</keyword>
<dbReference type="Pfam" id="PF06772">
    <property type="entry name" value="LtrA"/>
    <property type="match status" value="1"/>
</dbReference>
<feature type="compositionally biased region" description="Polar residues" evidence="1">
    <location>
        <begin position="86"/>
        <end position="101"/>
    </location>
</feature>
<keyword evidence="2" id="KW-0812">Transmembrane</keyword>
<feature type="compositionally biased region" description="Polar residues" evidence="1">
    <location>
        <begin position="115"/>
        <end position="130"/>
    </location>
</feature>
<feature type="transmembrane region" description="Helical" evidence="2">
    <location>
        <begin position="340"/>
        <end position="358"/>
    </location>
</feature>
<evidence type="ECO:0000256" key="3">
    <source>
        <dbReference type="SAM" id="SignalP"/>
    </source>
</evidence>
<name>A0A5C3EEE9_9BASI</name>
<dbReference type="PANTHER" id="PTHR42101">
    <property type="entry name" value="CHROMOSOME 16, WHOLE GENOME SHOTGUN SEQUENCE"/>
    <property type="match status" value="1"/>
</dbReference>
<proteinExistence type="predicted"/>
<evidence type="ECO:0000313" key="4">
    <source>
        <dbReference type="EMBL" id="SPO29034.1"/>
    </source>
</evidence>
<gene>
    <name evidence="4" type="ORF">UTRI_05608</name>
</gene>
<keyword evidence="5" id="KW-1185">Reference proteome</keyword>
<accession>A0A5C3EEE9</accession>
<feature type="transmembrane region" description="Helical" evidence="2">
    <location>
        <begin position="370"/>
        <end position="392"/>
    </location>
</feature>